<geneLocation type="plasmid" evidence="1">
    <name>pA1966-IMP</name>
</geneLocation>
<protein>
    <submittedName>
        <fullName evidence="1">Uncharacterized protein</fullName>
    </submittedName>
</protein>
<organism evidence="1">
    <name type="scientific">Klebsiella pneumoniae</name>
    <dbReference type="NCBI Taxonomy" id="573"/>
    <lineage>
        <taxon>Bacteria</taxon>
        <taxon>Pseudomonadati</taxon>
        <taxon>Pseudomonadota</taxon>
        <taxon>Gammaproteobacteria</taxon>
        <taxon>Enterobacterales</taxon>
        <taxon>Enterobacteriaceae</taxon>
        <taxon>Klebsiella/Raoultella group</taxon>
        <taxon>Klebsiella</taxon>
        <taxon>Klebsiella pneumoniae complex</taxon>
    </lineage>
</organism>
<keyword evidence="1" id="KW-0614">Plasmid</keyword>
<sequence length="49" mass="5647">MGRESGSDQSEHRWHQHSAAMHPVVDTMAFADTVTWYLLYLRFSVGLKP</sequence>
<accession>A0A4P8WDJ6</accession>
<dbReference type="EMBL" id="MK036889">
    <property type="protein sequence ID" value="QCS39854.1"/>
    <property type="molecule type" value="Genomic_DNA"/>
</dbReference>
<reference evidence="1" key="1">
    <citation type="submission" date="2018-10" db="EMBL/GenBank/DDBJ databases">
        <authorList>
            <person name="Zhou D."/>
        </authorList>
    </citation>
    <scope>NUCLEOTIDE SEQUENCE</scope>
    <source>
        <strain evidence="1">A1966</strain>
        <plasmid evidence="1">pA1966-IMP</plasmid>
    </source>
</reference>
<proteinExistence type="predicted"/>
<name>A0A4P8WDJ6_KLEPN</name>
<dbReference type="AlphaFoldDB" id="A0A4P8WDJ6"/>
<evidence type="ECO:0000313" key="1">
    <source>
        <dbReference type="EMBL" id="QCS39854.1"/>
    </source>
</evidence>